<dbReference type="EMBL" id="UINC01093882">
    <property type="protein sequence ID" value="SVC48658.1"/>
    <property type="molecule type" value="Genomic_DNA"/>
</dbReference>
<evidence type="ECO:0000313" key="1">
    <source>
        <dbReference type="EMBL" id="SVC48658.1"/>
    </source>
</evidence>
<protein>
    <submittedName>
        <fullName evidence="1">Uncharacterized protein</fullName>
    </submittedName>
</protein>
<dbReference type="GO" id="GO:0003735">
    <property type="term" value="F:structural constituent of ribosome"/>
    <property type="evidence" value="ECO:0007669"/>
    <property type="project" value="InterPro"/>
</dbReference>
<dbReference type="SUPFAM" id="SSF54995">
    <property type="entry name" value="Ribosomal protein S6"/>
    <property type="match status" value="1"/>
</dbReference>
<reference evidence="1" key="1">
    <citation type="submission" date="2018-05" db="EMBL/GenBank/DDBJ databases">
        <authorList>
            <person name="Lanie J.A."/>
            <person name="Ng W.-L."/>
            <person name="Kazmierczak K.M."/>
            <person name="Andrzejewski T.M."/>
            <person name="Davidsen T.M."/>
            <person name="Wayne K.J."/>
            <person name="Tettelin H."/>
            <person name="Glass J.I."/>
            <person name="Rusch D."/>
            <person name="Podicherti R."/>
            <person name="Tsui H.-C.T."/>
            <person name="Winkler M.E."/>
        </authorList>
    </citation>
    <scope>NUCLEOTIDE SEQUENCE</scope>
</reference>
<sequence>MSKFEAVFLLSPDLSSVNLKKEEESFIKLLIGLSGSIFSQEDWGL</sequence>
<gene>
    <name evidence="1" type="ORF">METZ01_LOCUS301512</name>
</gene>
<dbReference type="GO" id="GO:0019843">
    <property type="term" value="F:rRNA binding"/>
    <property type="evidence" value="ECO:0007669"/>
    <property type="project" value="InterPro"/>
</dbReference>
<dbReference type="GO" id="GO:0005840">
    <property type="term" value="C:ribosome"/>
    <property type="evidence" value="ECO:0007669"/>
    <property type="project" value="InterPro"/>
</dbReference>
<name>A0A382MJI6_9ZZZZ</name>
<feature type="non-terminal residue" evidence="1">
    <location>
        <position position="45"/>
    </location>
</feature>
<organism evidence="1">
    <name type="scientific">marine metagenome</name>
    <dbReference type="NCBI Taxonomy" id="408172"/>
    <lineage>
        <taxon>unclassified sequences</taxon>
        <taxon>metagenomes</taxon>
        <taxon>ecological metagenomes</taxon>
    </lineage>
</organism>
<dbReference type="AlphaFoldDB" id="A0A382MJI6"/>
<proteinExistence type="predicted"/>
<dbReference type="GO" id="GO:0006412">
    <property type="term" value="P:translation"/>
    <property type="evidence" value="ECO:0007669"/>
    <property type="project" value="InterPro"/>
</dbReference>
<dbReference type="InterPro" id="IPR035980">
    <property type="entry name" value="Ribosomal_bS6_sf"/>
</dbReference>
<feature type="non-terminal residue" evidence="1">
    <location>
        <position position="1"/>
    </location>
</feature>
<accession>A0A382MJI6</accession>